<feature type="compositionally biased region" description="Low complexity" evidence="8">
    <location>
        <begin position="713"/>
        <end position="724"/>
    </location>
</feature>
<evidence type="ECO:0000313" key="11">
    <source>
        <dbReference type="Proteomes" id="UP001244011"/>
    </source>
</evidence>
<evidence type="ECO:0000256" key="3">
    <source>
        <dbReference type="ARBA" id="ARBA00011375"/>
    </source>
</evidence>
<dbReference type="InterPro" id="IPR034085">
    <property type="entry name" value="TOG"/>
</dbReference>
<dbReference type="GO" id="GO:0005876">
    <property type="term" value="C:spindle microtubule"/>
    <property type="evidence" value="ECO:0007669"/>
    <property type="project" value="TreeGrafter"/>
</dbReference>
<feature type="compositionally biased region" description="Polar residues" evidence="8">
    <location>
        <begin position="678"/>
        <end position="693"/>
    </location>
</feature>
<sequence>MADKINDKQVSDLMALLRTDASIDTKVHHVTAIKSGIKQHNVPESTVTLLFEALRTASSSQHAVLVNAGFTALSHLLTRLSRQEPKLLIKEAPRTLPLLVEKLGDQKDKFRALASQSLITLWNIAPVDVERSVRNIAMAGKNPRAKEASLQWLLQTHQEHGLQFRSYVPTLMELLEDADGMVRDTAKSTVIELFRNAPNPAKSDLKRQLKTFKVRPAIEQAIVKELAPTASAPPSQHDDVPASPAPVRLNLAASVSSLSSERPITPMTEIEQVEPIYINTQRELDDILREMHTYFEGRETEQNWLKREESLTKLRKLMAGNAATDFSDCFLAGLRALLDGIIKGVTSLRTSLSKEACSLVQEIANTYGPGMDPMVELLMQTFIKLSAATKKISSQQGNVTVDVLIAKTSYNSRMLQHIWGACQDKNVQPRTYAAGWLMTLINKEAHHKSHIEHAGGLDLIDKCIKKGLADPNPTVRERMRATYWRFAGIWPAKAEAIMSGLDSTAQKLLQKDPNNPNSPKKPEPAARPGLGLSKSTMGSSKPSLREAMLAQKKALARGNLPARPGSAMAQFSPMRTTSSSSTASSSSTTTTRQRPESILAAAPGGLSVAPMRPTKRRPEMAARPATAGPYSVRSHDQPSAEHASPPASIRSKAAVTPKVMTASPKRTTVQRTRPGHTATASESSLPSPSRLVTSKSAPSPRVSPAKPRPAPPAATAAAAPSSPTQANEDFTLVVPAVANITAESPEISSPPKPVVVIVDDVSSPETPSRPLQVYEDPFTDDQATPKPTFTGPVLEDKPVNEDAGNLLRQDAESDGARNPVFSPEKSKQNSRLLDSGISKVKQKTLDVHGFRKLQGIIRDNKAVFTDDKFDSLLTGLFGFLESPLAQLTPEKAQDVKAQVLATIKLLLKRMRDNFQPHVSRGLESMLRSRANYDGRTHMVSGLELLADELVTLGDASEITVVLTRMLSGTDAADAPGSRPLSMGLHVLKEMVDAKPAFVPSDAELGNLSGLALRCLDSPESGVRMDAVQLCVALHARVGEQRFWEAMRGIKDDPKNLITYYIVKRQREGQPVMAA</sequence>
<dbReference type="SMART" id="SM01349">
    <property type="entry name" value="TOG"/>
    <property type="match status" value="2"/>
</dbReference>
<feature type="compositionally biased region" description="Low complexity" evidence="8">
    <location>
        <begin position="694"/>
        <end position="705"/>
    </location>
</feature>
<organism evidence="10 11">
    <name type="scientific">Phialemonium atrogriseum</name>
    <dbReference type="NCBI Taxonomy" id="1093897"/>
    <lineage>
        <taxon>Eukaryota</taxon>
        <taxon>Fungi</taxon>
        <taxon>Dikarya</taxon>
        <taxon>Ascomycota</taxon>
        <taxon>Pezizomycotina</taxon>
        <taxon>Sordariomycetes</taxon>
        <taxon>Sordariomycetidae</taxon>
        <taxon>Cephalothecales</taxon>
        <taxon>Cephalothecaceae</taxon>
        <taxon>Phialemonium</taxon>
    </lineage>
</organism>
<feature type="domain" description="TOG" evidence="9">
    <location>
        <begin position="283"/>
        <end position="521"/>
    </location>
</feature>
<dbReference type="GeneID" id="85314013"/>
<dbReference type="AlphaFoldDB" id="A0AAJ0C7F2"/>
<comment type="function">
    <text evidence="7">Microtubule binding protein that promotes the stabilization of dynamic microtubules. Required for mitotic spindle formation.</text>
</comment>
<evidence type="ECO:0000313" key="10">
    <source>
        <dbReference type="EMBL" id="KAK1771346.1"/>
    </source>
</evidence>
<feature type="compositionally biased region" description="Low complexity" evidence="8">
    <location>
        <begin position="576"/>
        <end position="591"/>
    </location>
</feature>
<dbReference type="GO" id="GO:1990023">
    <property type="term" value="C:mitotic spindle midzone"/>
    <property type="evidence" value="ECO:0007669"/>
    <property type="project" value="TreeGrafter"/>
</dbReference>
<evidence type="ECO:0000259" key="9">
    <source>
        <dbReference type="SMART" id="SM01349"/>
    </source>
</evidence>
<dbReference type="GO" id="GO:0005815">
    <property type="term" value="C:microtubule organizing center"/>
    <property type="evidence" value="ECO:0007669"/>
    <property type="project" value="TreeGrafter"/>
</dbReference>
<reference evidence="10" key="1">
    <citation type="submission" date="2023-06" db="EMBL/GenBank/DDBJ databases">
        <title>Genome-scale phylogeny and comparative genomics of the fungal order Sordariales.</title>
        <authorList>
            <consortium name="Lawrence Berkeley National Laboratory"/>
            <person name="Hensen N."/>
            <person name="Bonometti L."/>
            <person name="Westerberg I."/>
            <person name="Brannstrom I.O."/>
            <person name="Guillou S."/>
            <person name="Cros-Aarteil S."/>
            <person name="Calhoun S."/>
            <person name="Haridas S."/>
            <person name="Kuo A."/>
            <person name="Mondo S."/>
            <person name="Pangilinan J."/>
            <person name="Riley R."/>
            <person name="Labutti K."/>
            <person name="Andreopoulos B."/>
            <person name="Lipzen A."/>
            <person name="Chen C."/>
            <person name="Yanf M."/>
            <person name="Daum C."/>
            <person name="Ng V."/>
            <person name="Clum A."/>
            <person name="Steindorff A."/>
            <person name="Ohm R."/>
            <person name="Martin F."/>
            <person name="Silar P."/>
            <person name="Natvig D."/>
            <person name="Lalanne C."/>
            <person name="Gautier V."/>
            <person name="Ament-Velasquez S.L."/>
            <person name="Kruys A."/>
            <person name="Hutchinson M.I."/>
            <person name="Powell A.J."/>
            <person name="Barry K."/>
            <person name="Miller A.N."/>
            <person name="Grigoriev I.V."/>
            <person name="Debuchy R."/>
            <person name="Gladieux P."/>
            <person name="Thoren M.H."/>
            <person name="Johannesson H."/>
        </authorList>
    </citation>
    <scope>NUCLEOTIDE SEQUENCE</scope>
    <source>
        <strain evidence="10">8032-3</strain>
    </source>
</reference>
<dbReference type="InterPro" id="IPR024395">
    <property type="entry name" value="CLASP_N_dom"/>
</dbReference>
<dbReference type="InterPro" id="IPR011989">
    <property type="entry name" value="ARM-like"/>
</dbReference>
<gene>
    <name evidence="10" type="ORF">QBC33DRAFT_575431</name>
</gene>
<dbReference type="Proteomes" id="UP001244011">
    <property type="component" value="Unassembled WGS sequence"/>
</dbReference>
<dbReference type="Gene3D" id="1.25.10.10">
    <property type="entry name" value="Leucine-rich Repeat Variant"/>
    <property type="match status" value="3"/>
</dbReference>
<evidence type="ECO:0000256" key="2">
    <source>
        <dbReference type="ARBA" id="ARBA00009549"/>
    </source>
</evidence>
<keyword evidence="5" id="KW-0493">Microtubule</keyword>
<dbReference type="RefSeq" id="XP_060287559.1">
    <property type="nucleotide sequence ID" value="XM_060430826.1"/>
</dbReference>
<dbReference type="EMBL" id="MU838998">
    <property type="protein sequence ID" value="KAK1771346.1"/>
    <property type="molecule type" value="Genomic_DNA"/>
</dbReference>
<feature type="region of interest" description="Disordered" evidence="8">
    <location>
        <begin position="762"/>
        <end position="831"/>
    </location>
</feature>
<comment type="subcellular location">
    <subcellularLocation>
        <location evidence="1">Cytoplasm</location>
        <location evidence="1">Cytoskeleton</location>
        <location evidence="1">Spindle</location>
    </subcellularLocation>
</comment>
<evidence type="ECO:0000256" key="5">
    <source>
        <dbReference type="ARBA" id="ARBA00022701"/>
    </source>
</evidence>
<keyword evidence="6" id="KW-0131">Cell cycle</keyword>
<dbReference type="GO" id="GO:0051301">
    <property type="term" value="P:cell division"/>
    <property type="evidence" value="ECO:0007669"/>
    <property type="project" value="UniProtKB-KW"/>
</dbReference>
<evidence type="ECO:0000256" key="6">
    <source>
        <dbReference type="ARBA" id="ARBA00022776"/>
    </source>
</evidence>
<dbReference type="PANTHER" id="PTHR21567:SF9">
    <property type="entry name" value="CLIP-ASSOCIATING PROTEIN"/>
    <property type="match status" value="1"/>
</dbReference>
<proteinExistence type="inferred from homology"/>
<feature type="domain" description="TOG" evidence="9">
    <location>
        <begin position="1"/>
        <end position="232"/>
    </location>
</feature>
<feature type="region of interest" description="Disordered" evidence="8">
    <location>
        <begin position="508"/>
        <end position="544"/>
    </location>
</feature>
<dbReference type="InterPro" id="IPR016024">
    <property type="entry name" value="ARM-type_fold"/>
</dbReference>
<dbReference type="GO" id="GO:0005881">
    <property type="term" value="C:cytoplasmic microtubule"/>
    <property type="evidence" value="ECO:0007669"/>
    <property type="project" value="TreeGrafter"/>
</dbReference>
<comment type="subunit">
    <text evidence="3">Interacts with microtubules.</text>
</comment>
<dbReference type="Pfam" id="PF12348">
    <property type="entry name" value="CLASP_N"/>
    <property type="match status" value="2"/>
</dbReference>
<evidence type="ECO:0000256" key="4">
    <source>
        <dbReference type="ARBA" id="ARBA00022618"/>
    </source>
</evidence>
<evidence type="ECO:0000256" key="1">
    <source>
        <dbReference type="ARBA" id="ARBA00004186"/>
    </source>
</evidence>
<dbReference type="GO" id="GO:0008017">
    <property type="term" value="F:microtubule binding"/>
    <property type="evidence" value="ECO:0007669"/>
    <property type="project" value="TreeGrafter"/>
</dbReference>
<dbReference type="PANTHER" id="PTHR21567">
    <property type="entry name" value="CLASP"/>
    <property type="match status" value="1"/>
</dbReference>
<feature type="region of interest" description="Disordered" evidence="8">
    <location>
        <begin position="560"/>
        <end position="726"/>
    </location>
</feature>
<protein>
    <submittedName>
        <fullName evidence="10">ARM repeat-containing protein</fullName>
    </submittedName>
</protein>
<comment type="similarity">
    <text evidence="2">Belongs to the CLASP family.</text>
</comment>
<evidence type="ECO:0000256" key="8">
    <source>
        <dbReference type="SAM" id="MobiDB-lite"/>
    </source>
</evidence>
<comment type="caution">
    <text evidence="10">The sequence shown here is derived from an EMBL/GenBank/DDBJ whole genome shotgun (WGS) entry which is preliminary data.</text>
</comment>
<dbReference type="SUPFAM" id="SSF48371">
    <property type="entry name" value="ARM repeat"/>
    <property type="match status" value="1"/>
</dbReference>
<accession>A0AAJ0C7F2</accession>
<dbReference type="GO" id="GO:0060172">
    <property type="term" value="P:astral microtubule depolymerization"/>
    <property type="evidence" value="ECO:0007669"/>
    <property type="project" value="TreeGrafter"/>
</dbReference>
<keyword evidence="11" id="KW-1185">Reference proteome</keyword>
<keyword evidence="4" id="KW-0132">Cell division</keyword>
<feature type="compositionally biased region" description="Polar residues" evidence="8">
    <location>
        <begin position="533"/>
        <end position="542"/>
    </location>
</feature>
<evidence type="ECO:0000256" key="7">
    <source>
        <dbReference type="ARBA" id="ARBA00024889"/>
    </source>
</evidence>
<keyword evidence="6" id="KW-0498">Mitosis</keyword>
<dbReference type="GO" id="GO:0090307">
    <property type="term" value="P:mitotic spindle assembly"/>
    <property type="evidence" value="ECO:0007669"/>
    <property type="project" value="TreeGrafter"/>
</dbReference>
<name>A0AAJ0C7F2_9PEZI</name>